<comment type="caution">
    <text evidence="1">The sequence shown here is derived from an EMBL/GenBank/DDBJ whole genome shotgun (WGS) entry which is preliminary data.</text>
</comment>
<protein>
    <submittedName>
        <fullName evidence="1">Uncharacterized protein</fullName>
    </submittedName>
</protein>
<evidence type="ECO:0000313" key="1">
    <source>
        <dbReference type="EMBL" id="MSU91093.1"/>
    </source>
</evidence>
<evidence type="ECO:0000313" key="2">
    <source>
        <dbReference type="Proteomes" id="UP000474957"/>
    </source>
</evidence>
<dbReference type="AlphaFoldDB" id="A0A6L5Z3D9"/>
<accession>A0A6L5Z3D9</accession>
<name>A0A6L5Z3D9_9RHOB</name>
<dbReference type="EMBL" id="WIND01000015">
    <property type="protein sequence ID" value="MSU91093.1"/>
    <property type="molecule type" value="Genomic_DNA"/>
</dbReference>
<keyword evidence="2" id="KW-1185">Reference proteome</keyword>
<reference evidence="1 2" key="1">
    <citation type="submission" date="2019-10" db="EMBL/GenBank/DDBJ databases">
        <title>Cognatihalovulum marinum gen. nov. sp. nov., a new member of the family Rhodobacteraceae isolated from deep seawater of the Northwest Indian Ocean.</title>
        <authorList>
            <person name="Ruan C."/>
            <person name="Wang J."/>
            <person name="Zheng X."/>
            <person name="Song L."/>
            <person name="Zhu Y."/>
            <person name="Huang Y."/>
            <person name="Lu Z."/>
            <person name="Du W."/>
            <person name="Huang L."/>
            <person name="Dai X."/>
        </authorList>
    </citation>
    <scope>NUCLEOTIDE SEQUENCE [LARGE SCALE GENOMIC DNA]</scope>
    <source>
        <strain evidence="1 2">2CG4</strain>
    </source>
</reference>
<dbReference type="RefSeq" id="WP_154447900.1">
    <property type="nucleotide sequence ID" value="NZ_WIND01000015.1"/>
</dbReference>
<dbReference type="Proteomes" id="UP000474957">
    <property type="component" value="Unassembled WGS sequence"/>
</dbReference>
<proteinExistence type="predicted"/>
<organism evidence="1 2">
    <name type="scientific">Halovulum marinum</name>
    <dbReference type="NCBI Taxonomy" id="2662447"/>
    <lineage>
        <taxon>Bacteria</taxon>
        <taxon>Pseudomonadati</taxon>
        <taxon>Pseudomonadota</taxon>
        <taxon>Alphaproteobacteria</taxon>
        <taxon>Rhodobacterales</taxon>
        <taxon>Paracoccaceae</taxon>
        <taxon>Halovulum</taxon>
    </lineage>
</organism>
<sequence length="67" mass="6995">MTVALRGAKWGAPDNRADEAAHDACTLAGLCETALQVDNEGGDVTALLTVMKEKAERAVNALDPVTK</sequence>
<gene>
    <name evidence="1" type="ORF">GE300_16000</name>
</gene>